<keyword evidence="3" id="KW-1185">Reference proteome</keyword>
<reference evidence="2 3" key="1">
    <citation type="submission" date="2016-12" db="EMBL/GenBank/DDBJ databases">
        <title>Complete genome sequence of Microbacterium aurum KACC 15219.</title>
        <authorList>
            <person name="Jung Y."/>
            <person name="Shin J.-H."/>
            <person name="Lee Y.-J."/>
            <person name="Yi H."/>
            <person name="Bahn Y.-S."/>
            <person name="Kim J.F."/>
            <person name="Lee D.-W."/>
        </authorList>
    </citation>
    <scope>NUCLEOTIDE SEQUENCE [LARGE SCALE GENOMIC DNA]</scope>
    <source>
        <strain evidence="2 3">KACC 15219</strain>
    </source>
</reference>
<accession>A0A1P8UAN4</accession>
<dbReference type="STRING" id="36805.BOH66_13410"/>
<feature type="chain" id="PRO_5038523477" description="Lipoprotein" evidence="1">
    <location>
        <begin position="19"/>
        <end position="141"/>
    </location>
</feature>
<dbReference type="Proteomes" id="UP000187185">
    <property type="component" value="Chromosome"/>
</dbReference>
<sequence>MPAVAALFAATLALGACAGSTPEPSPSPTSSDTQTVAEACDTVRAGVDDAVTQLRAIDPGDPQAAVTALSGVADRLGAAAGAVGNADVAALLPELQQGFAAASETLTAIAGGDLSQLPKLQQITTDIQDGFTRFAELCTTP</sequence>
<dbReference type="EMBL" id="CP018762">
    <property type="protein sequence ID" value="APZ35135.1"/>
    <property type="molecule type" value="Genomic_DNA"/>
</dbReference>
<keyword evidence="1" id="KW-0732">Signal</keyword>
<gene>
    <name evidence="2" type="ORF">BOH66_13410</name>
</gene>
<evidence type="ECO:0000313" key="3">
    <source>
        <dbReference type="Proteomes" id="UP000187185"/>
    </source>
</evidence>
<organism evidence="2 3">
    <name type="scientific">Microbacterium aurum</name>
    <dbReference type="NCBI Taxonomy" id="36805"/>
    <lineage>
        <taxon>Bacteria</taxon>
        <taxon>Bacillati</taxon>
        <taxon>Actinomycetota</taxon>
        <taxon>Actinomycetes</taxon>
        <taxon>Micrococcales</taxon>
        <taxon>Microbacteriaceae</taxon>
        <taxon>Microbacterium</taxon>
    </lineage>
</organism>
<evidence type="ECO:0000256" key="1">
    <source>
        <dbReference type="SAM" id="SignalP"/>
    </source>
</evidence>
<dbReference type="RefSeq" id="WP_076691514.1">
    <property type="nucleotide sequence ID" value="NZ_CP018762.1"/>
</dbReference>
<feature type="signal peptide" evidence="1">
    <location>
        <begin position="1"/>
        <end position="18"/>
    </location>
</feature>
<evidence type="ECO:0008006" key="4">
    <source>
        <dbReference type="Google" id="ProtNLM"/>
    </source>
</evidence>
<proteinExistence type="predicted"/>
<protein>
    <recommendedName>
        <fullName evidence="4">Lipoprotein</fullName>
    </recommendedName>
</protein>
<evidence type="ECO:0000313" key="2">
    <source>
        <dbReference type="EMBL" id="APZ35135.1"/>
    </source>
</evidence>
<dbReference type="KEGG" id="maur:BOH66_13410"/>
<name>A0A1P8UAN4_9MICO</name>
<dbReference type="AlphaFoldDB" id="A0A1P8UAN4"/>